<reference evidence="2" key="2">
    <citation type="submission" date="2011-01" db="EMBL/GenBank/DDBJ databases">
        <title>The complete genome of Deinococcus maricopensis DSM 21211.</title>
        <authorList>
            <consortium name="US DOE Joint Genome Institute (JGI-PGF)"/>
            <person name="Lucas S."/>
            <person name="Copeland A."/>
            <person name="Lapidus A."/>
            <person name="Goodwin L."/>
            <person name="Pitluck S."/>
            <person name="Kyrpides N."/>
            <person name="Mavromatis K."/>
            <person name="Pagani I."/>
            <person name="Ivanova N."/>
            <person name="Ovchinnikova G."/>
            <person name="Zeytun A."/>
            <person name="Detter J.C."/>
            <person name="Han C."/>
            <person name="Land M."/>
            <person name="Hauser L."/>
            <person name="Markowitz V."/>
            <person name="Cheng J.-F."/>
            <person name="Hugenholtz P."/>
            <person name="Woyke T."/>
            <person name="Wu D."/>
            <person name="Pukall R."/>
            <person name="Gehrich-Schroeter G."/>
            <person name="Brambilla E."/>
            <person name="Klenk H.-P."/>
            <person name="Eisen J.A."/>
        </authorList>
    </citation>
    <scope>NUCLEOTIDE SEQUENCE [LARGE SCALE GENOMIC DNA]</scope>
    <source>
        <strain evidence="2">DSM 21211 / LMG 22137 / NRRL B-23946 / LB-34</strain>
    </source>
</reference>
<name>E8U623_DEIML</name>
<dbReference type="KEGG" id="dmr:Deima_0857"/>
<reference evidence="1 2" key="1">
    <citation type="journal article" date="2011" name="Stand. Genomic Sci.">
        <title>Complete genome sequence of Deinococcus maricopensis type strain (LB-34).</title>
        <authorList>
            <person name="Pukall R."/>
            <person name="Zeytun A."/>
            <person name="Lucas S."/>
            <person name="Lapidus A."/>
            <person name="Hammon N."/>
            <person name="Deshpande S."/>
            <person name="Nolan M."/>
            <person name="Cheng J.F."/>
            <person name="Pitluck S."/>
            <person name="Liolios K."/>
            <person name="Pagani I."/>
            <person name="Mikhailova N."/>
            <person name="Ivanova N."/>
            <person name="Mavromatis K."/>
            <person name="Pati A."/>
            <person name="Tapia R."/>
            <person name="Han C."/>
            <person name="Goodwin L."/>
            <person name="Chen A."/>
            <person name="Palaniappan K."/>
            <person name="Land M."/>
            <person name="Hauser L."/>
            <person name="Chang Y.J."/>
            <person name="Jeffries C.D."/>
            <person name="Brambilla E.M."/>
            <person name="Rohde M."/>
            <person name="Goker M."/>
            <person name="Detter J.C."/>
            <person name="Woyke T."/>
            <person name="Bristow J."/>
            <person name="Eisen J.A."/>
            <person name="Markowitz V."/>
            <person name="Hugenholtz P."/>
            <person name="Kyrpides N.C."/>
            <person name="Klenk H.P."/>
        </authorList>
    </citation>
    <scope>NUCLEOTIDE SEQUENCE [LARGE SCALE GENOMIC DNA]</scope>
    <source>
        <strain evidence="2">DSM 21211 / LMG 22137 / NRRL B-23946 / LB-34</strain>
    </source>
</reference>
<dbReference type="RefSeq" id="WP_013556017.1">
    <property type="nucleotide sequence ID" value="NC_014958.1"/>
</dbReference>
<proteinExistence type="predicted"/>
<protein>
    <submittedName>
        <fullName evidence="1">Uncharacterized protein</fullName>
    </submittedName>
</protein>
<sequence length="113" mass="12238">MSARGFSLGGLPQTLEPGIAVQLDALRIGQGCSLKTYQDLRGLLARYPSMARTLLPALSSLPDLSLDDALLLVGRVARLRLSPQTGRHVPSAIGLAADHMPVWLVRELRERDV</sequence>
<dbReference type="EMBL" id="CP002454">
    <property type="protein sequence ID" value="ADV66512.1"/>
    <property type="molecule type" value="Genomic_DNA"/>
</dbReference>
<dbReference type="AlphaFoldDB" id="E8U623"/>
<gene>
    <name evidence="1" type="ordered locus">Deima_0857</name>
</gene>
<evidence type="ECO:0000313" key="2">
    <source>
        <dbReference type="Proteomes" id="UP000008635"/>
    </source>
</evidence>
<accession>E8U623</accession>
<dbReference type="Proteomes" id="UP000008635">
    <property type="component" value="Chromosome"/>
</dbReference>
<keyword evidence="2" id="KW-1185">Reference proteome</keyword>
<organism evidence="1 2">
    <name type="scientific">Deinococcus maricopensis (strain DSM 21211 / LMG 22137 / NRRL B-23946 / LB-34)</name>
    <dbReference type="NCBI Taxonomy" id="709986"/>
    <lineage>
        <taxon>Bacteria</taxon>
        <taxon>Thermotogati</taxon>
        <taxon>Deinococcota</taxon>
        <taxon>Deinococci</taxon>
        <taxon>Deinococcales</taxon>
        <taxon>Deinococcaceae</taxon>
        <taxon>Deinococcus</taxon>
    </lineage>
</organism>
<dbReference type="STRING" id="709986.Deima_0857"/>
<dbReference type="HOGENOM" id="CLU_2129353_0_0_0"/>
<evidence type="ECO:0000313" key="1">
    <source>
        <dbReference type="EMBL" id="ADV66512.1"/>
    </source>
</evidence>